<dbReference type="InterPro" id="IPR036514">
    <property type="entry name" value="SGNH_hydro_sf"/>
</dbReference>
<reference evidence="2 3" key="1">
    <citation type="journal article" date="2013" name="Front. Microbiol.">
        <title>Comparative genomic analyses of the cyanobacterium, Lyngbya aestuarii BL J, a powerful hydrogen producer.</title>
        <authorList>
            <person name="Kothari A."/>
            <person name="Vaughn M."/>
            <person name="Garcia-Pichel F."/>
        </authorList>
    </citation>
    <scope>NUCLEOTIDE SEQUENCE [LARGE SCALE GENOMIC DNA]</scope>
    <source>
        <strain evidence="2 3">BL J</strain>
    </source>
</reference>
<keyword evidence="1" id="KW-0472">Membrane</keyword>
<sequence length="512" mass="57584">MNLFRRLKQSSFLGWIVAAFLFVVTVFNFQQKQVNSTPSVSLFAEENTQNLAIVNPQNPSNSAENSQTETIAKSNACTQQSPFDESVRFALRGSNLAQTAKTKQQWDEVARNWVQAVAWMQAVPPNSPKRAFAEKKVIEYMRNLTYSQQQAAKTQMTSQFPSFDSELLDQQLQLYLSYLSTVGKPDILIVGSSRALQGIDPREMKQALAAKGYQGLKIFNFGVNGATAQVIDYILTDLLTPSQLPKMIVWADGVRALNSGRIDRTYQSIIASEGHQRLASGVRPQLTSTQSDDTQTCYQLPQSCSAKPKWVLPQADLDQPIVDENFAFLNANLESFSPVQFNPSTSSEITNLLDRPSKQTSATLISLNTTIDANGFLSAPNRYNPYTYYQQRPYVSGRYDGDYRAFNLAGEQARALSSVIAFVKTQNIPLVFVNLPLTDDYLDSYRWWAEQEFQNNMQRLAQEYGFIFIDLSEAALTRYEYFVDPSHLNRYGAQVVAQKLAGQSAIPWPRSQ</sequence>
<dbReference type="RefSeq" id="WP_023067884.1">
    <property type="nucleotide sequence ID" value="NZ_AUZM01000047.1"/>
</dbReference>
<name>U7QF07_9CYAN</name>
<comment type="caution">
    <text evidence="2">The sequence shown here is derived from an EMBL/GenBank/DDBJ whole genome shotgun (WGS) entry which is preliminary data.</text>
</comment>
<dbReference type="AlphaFoldDB" id="U7QF07"/>
<dbReference type="SUPFAM" id="SSF52266">
    <property type="entry name" value="SGNH hydrolase"/>
    <property type="match status" value="1"/>
</dbReference>
<keyword evidence="1" id="KW-0812">Transmembrane</keyword>
<protein>
    <submittedName>
        <fullName evidence="2">Uncharacterized protein</fullName>
    </submittedName>
</protein>
<accession>U7QF07</accession>
<keyword evidence="3" id="KW-1185">Reference proteome</keyword>
<gene>
    <name evidence="2" type="ORF">M595_4163</name>
</gene>
<evidence type="ECO:0000313" key="2">
    <source>
        <dbReference type="EMBL" id="ERT05857.1"/>
    </source>
</evidence>
<evidence type="ECO:0000313" key="3">
    <source>
        <dbReference type="Proteomes" id="UP000017127"/>
    </source>
</evidence>
<proteinExistence type="predicted"/>
<dbReference type="Gene3D" id="3.40.50.1110">
    <property type="entry name" value="SGNH hydrolase"/>
    <property type="match status" value="1"/>
</dbReference>
<dbReference type="Proteomes" id="UP000017127">
    <property type="component" value="Unassembled WGS sequence"/>
</dbReference>
<feature type="transmembrane region" description="Helical" evidence="1">
    <location>
        <begin position="12"/>
        <end position="29"/>
    </location>
</feature>
<organism evidence="2 3">
    <name type="scientific">Lyngbya aestuarii BL J</name>
    <dbReference type="NCBI Taxonomy" id="1348334"/>
    <lineage>
        <taxon>Bacteria</taxon>
        <taxon>Bacillati</taxon>
        <taxon>Cyanobacteriota</taxon>
        <taxon>Cyanophyceae</taxon>
        <taxon>Oscillatoriophycideae</taxon>
        <taxon>Oscillatoriales</taxon>
        <taxon>Microcoleaceae</taxon>
        <taxon>Lyngbya</taxon>
    </lineage>
</organism>
<dbReference type="OrthoDB" id="453133at2"/>
<dbReference type="PATRIC" id="fig|1348334.3.peg.4025"/>
<keyword evidence="1" id="KW-1133">Transmembrane helix</keyword>
<dbReference type="EMBL" id="AUZM01000047">
    <property type="protein sequence ID" value="ERT05857.1"/>
    <property type="molecule type" value="Genomic_DNA"/>
</dbReference>
<evidence type="ECO:0000256" key="1">
    <source>
        <dbReference type="SAM" id="Phobius"/>
    </source>
</evidence>